<keyword evidence="2" id="KW-1185">Reference proteome</keyword>
<comment type="caution">
    <text evidence="1">The sequence shown here is derived from an EMBL/GenBank/DDBJ whole genome shotgun (WGS) entry which is preliminary data.</text>
</comment>
<evidence type="ECO:0000313" key="2">
    <source>
        <dbReference type="Proteomes" id="UP000192511"/>
    </source>
</evidence>
<dbReference type="Proteomes" id="UP000192511">
    <property type="component" value="Unassembled WGS sequence"/>
</dbReference>
<evidence type="ECO:0000313" key="1">
    <source>
        <dbReference type="EMBL" id="PNL62532.1"/>
    </source>
</evidence>
<dbReference type="RefSeq" id="WP_019233287.1">
    <property type="nucleotide sequence ID" value="NZ_CAXYJI010000061.1"/>
</dbReference>
<dbReference type="EMBL" id="NBTX02000004">
    <property type="protein sequence ID" value="PNL62532.1"/>
    <property type="molecule type" value="Genomic_DNA"/>
</dbReference>
<gene>
    <name evidence="1" type="ORF">A6J39_015705</name>
</gene>
<sequence>MALSKLGEEIKATREKLEYMPPPEKVVRQFFDSSSEHPIIQTGKKFTGTTDTNEMGKQYIELIRQFGKIKLDFENAAKSIFEEDYSEQQKKKFENLTMQYYAGLKVVSDCLLHAAKQNHTQIGMERVEALHTKLKEDIVLYKSTVESVALNIADHQLRNIQKGEKVKLDEIIPHIKAVYDKVYHDAHNPFWRWIKSKFIKSDRAKEIDFLTEISKHPQCSESIRLQAMHLVHDKIVQTEMFGKEGKIYKGSKLGKLLEGIDKENITVEEDNDEKLVAFIFSQGLQDKIPDGIRDYLIQTDEEYRQKVNAVIQ</sequence>
<reference evidence="1" key="1">
    <citation type="submission" date="2017-12" db="EMBL/GenBank/DDBJ databases">
        <title>FDA dAtabase for Regulatory Grade micrObial Sequences (FDA-ARGOS): Supporting development and validation of Infectious Disease Dx tests.</title>
        <authorList>
            <person name="Kerrigan L."/>
            <person name="Tallon L.J."/>
            <person name="Sadzewicz L."/>
            <person name="Sengamalay N."/>
            <person name="Ott S."/>
            <person name="Godinez A."/>
            <person name="Nagaraj S."/>
            <person name="Vavikolanu K."/>
            <person name="Vyas G."/>
            <person name="Nadendla S."/>
            <person name="Aluvathingal J."/>
            <person name="Sichtig H."/>
        </authorList>
    </citation>
    <scope>NUCLEOTIDE SEQUENCE [LARGE SCALE GENOMIC DNA]</scope>
    <source>
        <strain evidence="1">FDAARGOS_200</strain>
    </source>
</reference>
<proteinExistence type="predicted"/>
<organism evidence="1 2">
    <name type="scientific">Legionella anisa</name>
    <dbReference type="NCBI Taxonomy" id="28082"/>
    <lineage>
        <taxon>Bacteria</taxon>
        <taxon>Pseudomonadati</taxon>
        <taxon>Pseudomonadota</taxon>
        <taxon>Gammaproteobacteria</taxon>
        <taxon>Legionellales</taxon>
        <taxon>Legionellaceae</taxon>
        <taxon>Legionella</taxon>
    </lineage>
</organism>
<dbReference type="AlphaFoldDB" id="A0AAX0WVT8"/>
<accession>A0AAX0WVT8</accession>
<protein>
    <submittedName>
        <fullName evidence="1">Uncharacterized protein</fullName>
    </submittedName>
</protein>
<dbReference type="GeneID" id="98065066"/>
<name>A0AAX0WVT8_9GAMM</name>